<feature type="compositionally biased region" description="Basic and acidic residues" evidence="1">
    <location>
        <begin position="749"/>
        <end position="760"/>
    </location>
</feature>
<reference evidence="3" key="4">
    <citation type="journal article" date="2015" name="G3 (Bethesda)">
        <title>Genome sequences of three phytopathogenic species of the Magnaporthaceae family of fungi.</title>
        <authorList>
            <person name="Okagaki L.H."/>
            <person name="Nunes C.C."/>
            <person name="Sailsbery J."/>
            <person name="Clay B."/>
            <person name="Brown D."/>
            <person name="John T."/>
            <person name="Oh Y."/>
            <person name="Young N."/>
            <person name="Fitzgerald M."/>
            <person name="Haas B.J."/>
            <person name="Zeng Q."/>
            <person name="Young S."/>
            <person name="Adiconis X."/>
            <person name="Fan L."/>
            <person name="Levin J.Z."/>
            <person name="Mitchell T.K."/>
            <person name="Okubara P.A."/>
            <person name="Farman M.L."/>
            <person name="Kohn L.M."/>
            <person name="Birren B."/>
            <person name="Ma L.-J."/>
            <person name="Dean R.A."/>
        </authorList>
    </citation>
    <scope>NUCLEOTIDE SEQUENCE</scope>
    <source>
        <strain evidence="3">ATCC 64411 / 73-15</strain>
    </source>
</reference>
<protein>
    <submittedName>
        <fullName evidence="2 3">Uncharacterized protein</fullName>
    </submittedName>
</protein>
<dbReference type="eggNOG" id="ENOG502S1K8">
    <property type="taxonomic scope" value="Eukaryota"/>
</dbReference>
<feature type="region of interest" description="Disordered" evidence="1">
    <location>
        <begin position="528"/>
        <end position="585"/>
    </location>
</feature>
<dbReference type="OMA" id="GPLYILQ"/>
<accession>A0A0C4E5F9</accession>
<feature type="compositionally biased region" description="Basic and acidic residues" evidence="1">
    <location>
        <begin position="37"/>
        <end position="50"/>
    </location>
</feature>
<feature type="compositionally biased region" description="Polar residues" evidence="1">
    <location>
        <begin position="564"/>
        <end position="576"/>
    </location>
</feature>
<dbReference type="EMBL" id="GL876971">
    <property type="protein sequence ID" value="KLU88741.1"/>
    <property type="molecule type" value="Genomic_DNA"/>
</dbReference>
<evidence type="ECO:0000313" key="4">
    <source>
        <dbReference type="Proteomes" id="UP000011715"/>
    </source>
</evidence>
<dbReference type="Proteomes" id="UP000011715">
    <property type="component" value="Unassembled WGS sequence"/>
</dbReference>
<feature type="region of interest" description="Disordered" evidence="1">
    <location>
        <begin position="1"/>
        <end position="50"/>
    </location>
</feature>
<proteinExistence type="predicted"/>
<dbReference type="AlphaFoldDB" id="A0A0C4E5F9"/>
<dbReference type="EnsemblFungi" id="MAPG_07725T0">
    <property type="protein sequence ID" value="MAPG_07725T0"/>
    <property type="gene ID" value="MAPG_07725"/>
</dbReference>
<name>A0A0C4E5F9_MAGP6</name>
<dbReference type="OrthoDB" id="5389734at2759"/>
<organism evidence="3 4">
    <name type="scientific">Magnaporthiopsis poae (strain ATCC 64411 / 73-15)</name>
    <name type="common">Kentucky bluegrass fungus</name>
    <name type="synonym">Magnaporthe poae</name>
    <dbReference type="NCBI Taxonomy" id="644358"/>
    <lineage>
        <taxon>Eukaryota</taxon>
        <taxon>Fungi</taxon>
        <taxon>Dikarya</taxon>
        <taxon>Ascomycota</taxon>
        <taxon>Pezizomycotina</taxon>
        <taxon>Sordariomycetes</taxon>
        <taxon>Sordariomycetidae</taxon>
        <taxon>Magnaporthales</taxon>
        <taxon>Magnaporthaceae</taxon>
        <taxon>Magnaporthiopsis</taxon>
    </lineage>
</organism>
<evidence type="ECO:0000256" key="1">
    <source>
        <dbReference type="SAM" id="MobiDB-lite"/>
    </source>
</evidence>
<reference evidence="2" key="3">
    <citation type="submission" date="2011-03" db="EMBL/GenBank/DDBJ databases">
        <title>Annotation of Magnaporthe poae ATCC 64411.</title>
        <authorList>
            <person name="Ma L.-J."/>
            <person name="Dead R."/>
            <person name="Young S.K."/>
            <person name="Zeng Q."/>
            <person name="Gargeya S."/>
            <person name="Fitzgerald M."/>
            <person name="Haas B."/>
            <person name="Abouelleil A."/>
            <person name="Alvarado L."/>
            <person name="Arachchi H.M."/>
            <person name="Berlin A."/>
            <person name="Brown A."/>
            <person name="Chapman S.B."/>
            <person name="Chen Z."/>
            <person name="Dunbar C."/>
            <person name="Freedman E."/>
            <person name="Gearin G."/>
            <person name="Gellesch M."/>
            <person name="Goldberg J."/>
            <person name="Griggs A."/>
            <person name="Gujja S."/>
            <person name="Heiman D."/>
            <person name="Howarth C."/>
            <person name="Larson L."/>
            <person name="Lui A."/>
            <person name="MacDonald P.J.P."/>
            <person name="Mehta T."/>
            <person name="Montmayeur A."/>
            <person name="Murphy C."/>
            <person name="Neiman D."/>
            <person name="Pearson M."/>
            <person name="Priest M."/>
            <person name="Roberts A."/>
            <person name="Saif S."/>
            <person name="Shea T."/>
            <person name="Shenoy N."/>
            <person name="Sisk P."/>
            <person name="Stolte C."/>
            <person name="Sykes S."/>
            <person name="Yandava C."/>
            <person name="Wortman J."/>
            <person name="Nusbaum C."/>
            <person name="Birren B."/>
        </authorList>
    </citation>
    <scope>NUCLEOTIDE SEQUENCE</scope>
    <source>
        <strain evidence="2">ATCC 64411</strain>
    </source>
</reference>
<feature type="compositionally biased region" description="Low complexity" evidence="1">
    <location>
        <begin position="316"/>
        <end position="331"/>
    </location>
</feature>
<feature type="region of interest" description="Disordered" evidence="1">
    <location>
        <begin position="406"/>
        <end position="513"/>
    </location>
</feature>
<keyword evidence="4" id="KW-1185">Reference proteome</keyword>
<reference evidence="2" key="2">
    <citation type="submission" date="2010-05" db="EMBL/GenBank/DDBJ databases">
        <title>The Genome Sequence of Magnaporthe poae strain ATCC 64411.</title>
        <authorList>
            <consortium name="The Broad Institute Genome Sequencing Platform"/>
            <consortium name="Broad Institute Genome Sequencing Center for Infectious Disease"/>
            <person name="Ma L.-J."/>
            <person name="Dead R."/>
            <person name="Young S."/>
            <person name="Zeng Q."/>
            <person name="Koehrsen M."/>
            <person name="Alvarado L."/>
            <person name="Berlin A."/>
            <person name="Chapman S.B."/>
            <person name="Chen Z."/>
            <person name="Freedman E."/>
            <person name="Gellesch M."/>
            <person name="Goldberg J."/>
            <person name="Griggs A."/>
            <person name="Gujja S."/>
            <person name="Heilman E.R."/>
            <person name="Heiman D."/>
            <person name="Hepburn T."/>
            <person name="Howarth C."/>
            <person name="Jen D."/>
            <person name="Larson L."/>
            <person name="Mehta T."/>
            <person name="Neiman D."/>
            <person name="Pearson M."/>
            <person name="Roberts A."/>
            <person name="Saif S."/>
            <person name="Shea T."/>
            <person name="Shenoy N."/>
            <person name="Sisk P."/>
            <person name="Stolte C."/>
            <person name="Sykes S."/>
            <person name="Walk T."/>
            <person name="White J."/>
            <person name="Yandava C."/>
            <person name="Haas B."/>
            <person name="Nusbaum C."/>
            <person name="Birren B."/>
        </authorList>
    </citation>
    <scope>NUCLEOTIDE SEQUENCE</scope>
    <source>
        <strain evidence="2">ATCC 64411</strain>
    </source>
</reference>
<feature type="compositionally biased region" description="Polar residues" evidence="1">
    <location>
        <begin position="528"/>
        <end position="546"/>
    </location>
</feature>
<feature type="region of interest" description="Disordered" evidence="1">
    <location>
        <begin position="306"/>
        <end position="349"/>
    </location>
</feature>
<feature type="compositionally biased region" description="Pro residues" evidence="1">
    <location>
        <begin position="332"/>
        <end position="347"/>
    </location>
</feature>
<feature type="compositionally biased region" description="Basic and acidic residues" evidence="1">
    <location>
        <begin position="484"/>
        <end position="501"/>
    </location>
</feature>
<sequence length="760" mass="83583">MVTTRARSSVRPEEAEDAWSAPGHDHSQNQCESPGRGADDVYARPKDVPEHPIPAMQQAFAESYIEATTSNAPEKPKLRTRDAKGRREELLDQDEAAEPPGVLWRFRPGQKCHELRKLMAQVSFGVYLLLNGLANSNAQVVSILQGHIDEIDEFLEMVMEDLDLASADLTERIDFLKLPMDNMTVFTTMLEDRAFRLQIVEGNAKIEHILSRTTTALVQSAQDVSEGLKSTKQFTAYLESEENGQWRAERPDVADIFGAMRGNTEGWLNAFMELQSKSNALNALIVRLDNMVALIDRTAGKVSRRTRFSIQPFTTPDQQSRPSSQSSGESPPSQPSQTPPPSIPAAPPRLSLRFSRMPEERPSGPTYFDLPIRSSLFPANMTVSEDAPRASMGPTLKPVAYAPQDALAGSDSDSETSQVTAQPEEMPVGHGSQDRPDSPTDEGALFLLQPRTYTPVPPAPLPSPRVIESAAPSNFATTLAPDIPPRDRRTSPAPRRPDVRAGAESSPHGPSAVRGEAKLIQITSPRIQAGLNASPSPRHVSPSSLRSEPGSLGDDGLRRPGRTSLRQRVSLKTNPPESIHVPPPNAPELQRPVFASPRTFQAYETFVGPDSAYGSDNERTAVNSMADPPAANFSPPVFPGIIPSPHSDQQYFRPVQASPHSPLQQRPHTSGTSAPHYLHHQRNAPSAMGMSMLSSVSTLNHDASEGRTVKKKRSAFGWLKKAFSLDEEERMAFEQRKNEQSKNLYYDNRSPKFLDGKRIR</sequence>
<feature type="region of interest" description="Disordered" evidence="1">
    <location>
        <begin position="641"/>
        <end position="679"/>
    </location>
</feature>
<dbReference type="VEuPathDB" id="FungiDB:MAPG_07725"/>
<feature type="compositionally biased region" description="Polar residues" evidence="1">
    <location>
        <begin position="658"/>
        <end position="673"/>
    </location>
</feature>
<evidence type="ECO:0000313" key="2">
    <source>
        <dbReference type="EMBL" id="KLU88741.1"/>
    </source>
</evidence>
<feature type="compositionally biased region" description="Basic and acidic residues" evidence="1">
    <location>
        <begin position="74"/>
        <end position="90"/>
    </location>
</feature>
<feature type="region of interest" description="Disordered" evidence="1">
    <location>
        <begin position="734"/>
        <end position="760"/>
    </location>
</feature>
<reference evidence="3" key="5">
    <citation type="submission" date="2015-06" db="UniProtKB">
        <authorList>
            <consortium name="EnsemblFungi"/>
        </authorList>
    </citation>
    <scope>IDENTIFICATION</scope>
    <source>
        <strain evidence="3">ATCC 64411</strain>
    </source>
</reference>
<gene>
    <name evidence="2" type="ORF">MAPG_07725</name>
</gene>
<reference evidence="4" key="1">
    <citation type="submission" date="2010-05" db="EMBL/GenBank/DDBJ databases">
        <title>The genome sequence of Magnaporthe poae strain ATCC 64411.</title>
        <authorList>
            <person name="Ma L.-J."/>
            <person name="Dead R."/>
            <person name="Young S."/>
            <person name="Zeng Q."/>
            <person name="Koehrsen M."/>
            <person name="Alvarado L."/>
            <person name="Berlin A."/>
            <person name="Chapman S.B."/>
            <person name="Chen Z."/>
            <person name="Freedman E."/>
            <person name="Gellesch M."/>
            <person name="Goldberg J."/>
            <person name="Griggs A."/>
            <person name="Gujja S."/>
            <person name="Heilman E.R."/>
            <person name="Heiman D."/>
            <person name="Hepburn T."/>
            <person name="Howarth C."/>
            <person name="Jen D."/>
            <person name="Larson L."/>
            <person name="Mehta T."/>
            <person name="Neiman D."/>
            <person name="Pearson M."/>
            <person name="Roberts A."/>
            <person name="Saif S."/>
            <person name="Shea T."/>
            <person name="Shenoy N."/>
            <person name="Sisk P."/>
            <person name="Stolte C."/>
            <person name="Sykes S."/>
            <person name="Walk T."/>
            <person name="White J."/>
            <person name="Yandava C."/>
            <person name="Haas B."/>
            <person name="Nusbaum C."/>
            <person name="Birren B."/>
        </authorList>
    </citation>
    <scope>NUCLEOTIDE SEQUENCE [LARGE SCALE GENOMIC DNA]</scope>
    <source>
        <strain evidence="4">ATCC 64411 / 73-15</strain>
    </source>
</reference>
<dbReference type="EMBL" id="ADBL01001868">
    <property type="status" value="NOT_ANNOTATED_CDS"/>
    <property type="molecule type" value="Genomic_DNA"/>
</dbReference>
<dbReference type="STRING" id="644358.A0A0C4E5F9"/>
<evidence type="ECO:0000313" key="3">
    <source>
        <dbReference type="EnsemblFungi" id="MAPG_07725T0"/>
    </source>
</evidence>
<feature type="region of interest" description="Disordered" evidence="1">
    <location>
        <begin position="67"/>
        <end position="94"/>
    </location>
</feature>